<feature type="domain" description="C2H2-type" evidence="9">
    <location>
        <begin position="65"/>
        <end position="92"/>
    </location>
</feature>
<dbReference type="Gene3D" id="3.30.160.60">
    <property type="entry name" value="Classic Zinc Finger"/>
    <property type="match status" value="5"/>
</dbReference>
<gene>
    <name evidence="10" type="ORF">ODALV1_LOCUS22325</name>
</gene>
<feature type="domain" description="C2H2-type" evidence="9">
    <location>
        <begin position="36"/>
        <end position="64"/>
    </location>
</feature>
<proteinExistence type="inferred from homology"/>
<dbReference type="PROSITE" id="PS50157">
    <property type="entry name" value="ZINC_FINGER_C2H2_2"/>
    <property type="match status" value="6"/>
</dbReference>
<feature type="domain" description="C2H2-type" evidence="9">
    <location>
        <begin position="149"/>
        <end position="177"/>
    </location>
</feature>
<dbReference type="Proteomes" id="UP001642540">
    <property type="component" value="Unassembled WGS sequence"/>
</dbReference>
<keyword evidence="11" id="KW-1185">Reference proteome</keyword>
<comment type="subcellular location">
    <subcellularLocation>
        <location evidence="1">Nucleus</location>
    </subcellularLocation>
</comment>
<evidence type="ECO:0000256" key="7">
    <source>
        <dbReference type="ARBA" id="ARBA00037948"/>
    </source>
</evidence>
<dbReference type="PROSITE" id="PS00028">
    <property type="entry name" value="ZINC_FINGER_C2H2_1"/>
    <property type="match status" value="6"/>
</dbReference>
<dbReference type="EMBL" id="CAXLJM020000075">
    <property type="protein sequence ID" value="CAL8128559.1"/>
    <property type="molecule type" value="Genomic_DNA"/>
</dbReference>
<dbReference type="PANTHER" id="PTHR24388:SF54">
    <property type="entry name" value="PROTEIN ESCARGOT"/>
    <property type="match status" value="1"/>
</dbReference>
<sequence>MNPVHTCPVCKKNLKGSVTVLRNHIRTHSRNPHVRHSCPICHAKFLDPHGVSRHIKRIHDKEPKHLCKVCGKAFHVKRDLPSHMILHQVNRDFKCEFCAKGFPSRGGLKKHLKNHSGIKPFSCVICLRQFKTQINLFDHIRRHTKEKPFECHICGKCYALKLTRKKHLLIAHGTDRNYPCEICGKRFKGRKGLQAHIIRHLGEKSHECSVCSNCFYTKSELKSHMGAVLARQSMQQWYYPRDVSSLLPTNSRRVSRFNNHITWTPPHGIPSKYINGRRHLQGNAYLNPRLWTVHRNTNLVGRSAGSKSIFITSIKLSGFLIVQNSAAVDFCSEADGQPDVCKFKNCYYCCSDDLCHINKLSAPDCFDRRGFCDNYCQDWYSCVLNGCSYDPVYKSCIGRKGAGEVAFNYCGGTVSNYGVNFKGLSTGGDGACNDAPSLCTDTAEDVELYRGEAFAYHLRFIYRILDDANYELRLYFCDNVGNHRRNMNIYLNDALVFFYNHDTNGRVRIIRIRFDITNDVQSLYLPEKNVTVPVTGGSVTLYLKSLRDLVSHAILNAAQLKKLS</sequence>
<accession>A0ABP1RHT8</accession>
<dbReference type="SMART" id="SM00355">
    <property type="entry name" value="ZnF_C2H2"/>
    <property type="match status" value="8"/>
</dbReference>
<protein>
    <recommendedName>
        <fullName evidence="9">C2H2-type domain-containing protein</fullName>
    </recommendedName>
</protein>
<comment type="caution">
    <text evidence="10">The sequence shown here is derived from an EMBL/GenBank/DDBJ whole genome shotgun (WGS) entry which is preliminary data.</text>
</comment>
<keyword evidence="2" id="KW-0479">Metal-binding</keyword>
<keyword evidence="6" id="KW-0539">Nucleus</keyword>
<feature type="domain" description="C2H2-type" evidence="9">
    <location>
        <begin position="178"/>
        <end position="205"/>
    </location>
</feature>
<evidence type="ECO:0000313" key="10">
    <source>
        <dbReference type="EMBL" id="CAL8128559.1"/>
    </source>
</evidence>
<evidence type="ECO:0000256" key="5">
    <source>
        <dbReference type="ARBA" id="ARBA00022833"/>
    </source>
</evidence>
<reference evidence="10 11" key="1">
    <citation type="submission" date="2024-08" db="EMBL/GenBank/DDBJ databases">
        <authorList>
            <person name="Cucini C."/>
            <person name="Frati F."/>
        </authorList>
    </citation>
    <scope>NUCLEOTIDE SEQUENCE [LARGE SCALE GENOMIC DNA]</scope>
</reference>
<dbReference type="InterPro" id="IPR050527">
    <property type="entry name" value="Snail/Krueppel_Znf"/>
</dbReference>
<dbReference type="Pfam" id="PF13894">
    <property type="entry name" value="zf-C2H2_4"/>
    <property type="match status" value="1"/>
</dbReference>
<evidence type="ECO:0000256" key="2">
    <source>
        <dbReference type="ARBA" id="ARBA00022723"/>
    </source>
</evidence>
<evidence type="ECO:0000313" key="11">
    <source>
        <dbReference type="Proteomes" id="UP001642540"/>
    </source>
</evidence>
<evidence type="ECO:0000256" key="6">
    <source>
        <dbReference type="ARBA" id="ARBA00023242"/>
    </source>
</evidence>
<dbReference type="InterPro" id="IPR036236">
    <property type="entry name" value="Znf_C2H2_sf"/>
</dbReference>
<keyword evidence="5" id="KW-0862">Zinc</keyword>
<dbReference type="PANTHER" id="PTHR24388">
    <property type="entry name" value="ZINC FINGER PROTEIN"/>
    <property type="match status" value="1"/>
</dbReference>
<evidence type="ECO:0000256" key="4">
    <source>
        <dbReference type="ARBA" id="ARBA00022771"/>
    </source>
</evidence>
<name>A0ABP1RHT8_9HEXA</name>
<feature type="domain" description="C2H2-type" evidence="9">
    <location>
        <begin position="93"/>
        <end position="120"/>
    </location>
</feature>
<dbReference type="Gene3D" id="2.60.120.430">
    <property type="entry name" value="Galactose-binding lectin"/>
    <property type="match status" value="1"/>
</dbReference>
<dbReference type="InterPro" id="IPR013087">
    <property type="entry name" value="Znf_C2H2_type"/>
</dbReference>
<feature type="domain" description="C2H2-type" evidence="9">
    <location>
        <begin position="121"/>
        <end position="148"/>
    </location>
</feature>
<organism evidence="10 11">
    <name type="scientific">Orchesella dallaii</name>
    <dbReference type="NCBI Taxonomy" id="48710"/>
    <lineage>
        <taxon>Eukaryota</taxon>
        <taxon>Metazoa</taxon>
        <taxon>Ecdysozoa</taxon>
        <taxon>Arthropoda</taxon>
        <taxon>Hexapoda</taxon>
        <taxon>Collembola</taxon>
        <taxon>Entomobryomorpha</taxon>
        <taxon>Entomobryoidea</taxon>
        <taxon>Orchesellidae</taxon>
        <taxon>Orchesellinae</taxon>
        <taxon>Orchesella</taxon>
    </lineage>
</organism>
<keyword evidence="4 8" id="KW-0863">Zinc-finger</keyword>
<comment type="similarity">
    <text evidence="7">Belongs to the snail C2H2-type zinc-finger protein family.</text>
</comment>
<evidence type="ECO:0000259" key="9">
    <source>
        <dbReference type="PROSITE" id="PS50157"/>
    </source>
</evidence>
<evidence type="ECO:0000256" key="3">
    <source>
        <dbReference type="ARBA" id="ARBA00022737"/>
    </source>
</evidence>
<evidence type="ECO:0000256" key="8">
    <source>
        <dbReference type="PROSITE-ProRule" id="PRU00042"/>
    </source>
</evidence>
<evidence type="ECO:0000256" key="1">
    <source>
        <dbReference type="ARBA" id="ARBA00004123"/>
    </source>
</evidence>
<dbReference type="Pfam" id="PF00096">
    <property type="entry name" value="zf-C2H2"/>
    <property type="match status" value="2"/>
</dbReference>
<keyword evidence="3" id="KW-0677">Repeat</keyword>
<dbReference type="SUPFAM" id="SSF57667">
    <property type="entry name" value="beta-beta-alpha zinc fingers"/>
    <property type="match status" value="4"/>
</dbReference>